<evidence type="ECO:0000313" key="3">
    <source>
        <dbReference type="Proteomes" id="UP000076798"/>
    </source>
</evidence>
<dbReference type="SUPFAM" id="SSF50370">
    <property type="entry name" value="Ricin B-like lectins"/>
    <property type="match status" value="1"/>
</dbReference>
<organism evidence="2 3">
    <name type="scientific">Sistotremastrum suecicum HHB10207 ss-3</name>
    <dbReference type="NCBI Taxonomy" id="1314776"/>
    <lineage>
        <taxon>Eukaryota</taxon>
        <taxon>Fungi</taxon>
        <taxon>Dikarya</taxon>
        <taxon>Basidiomycota</taxon>
        <taxon>Agaricomycotina</taxon>
        <taxon>Agaricomycetes</taxon>
        <taxon>Sistotremastrales</taxon>
        <taxon>Sistotremastraceae</taxon>
        <taxon>Sistotremastrum</taxon>
    </lineage>
</organism>
<proteinExistence type="predicted"/>
<feature type="compositionally biased region" description="Polar residues" evidence="1">
    <location>
        <begin position="134"/>
        <end position="156"/>
    </location>
</feature>
<feature type="region of interest" description="Disordered" evidence="1">
    <location>
        <begin position="133"/>
        <end position="156"/>
    </location>
</feature>
<name>A0A166AS16_9AGAM</name>
<gene>
    <name evidence="2" type="ORF">SISSUDRAFT_1130996</name>
</gene>
<dbReference type="AlphaFoldDB" id="A0A166AS16"/>
<evidence type="ECO:0000256" key="1">
    <source>
        <dbReference type="SAM" id="MobiDB-lite"/>
    </source>
</evidence>
<accession>A0A166AS16</accession>
<dbReference type="EMBL" id="KV428134">
    <property type="protein sequence ID" value="KZT35616.1"/>
    <property type="molecule type" value="Genomic_DNA"/>
</dbReference>
<evidence type="ECO:0008006" key="4">
    <source>
        <dbReference type="Google" id="ProtNLM"/>
    </source>
</evidence>
<evidence type="ECO:0000313" key="2">
    <source>
        <dbReference type="EMBL" id="KZT35616.1"/>
    </source>
</evidence>
<sequence length="156" mass="17566">MALASGVYDIVNIAYGKRIFTFKDPLQDSAVGLMETPAYWWTKYEIKRISGNRYTIKPNNIPLFVAPHPKVNKCILTNKYTEWNITPTSDGTYRISKPYDDLYLFSISDSGIGYVYSEIASGGPPERWRFEKANSITKSNDNGSSSPPVDNGSYDN</sequence>
<keyword evidence="3" id="KW-1185">Reference proteome</keyword>
<reference evidence="2 3" key="1">
    <citation type="journal article" date="2016" name="Mol. Biol. Evol.">
        <title>Comparative Genomics of Early-Diverging Mushroom-Forming Fungi Provides Insights into the Origins of Lignocellulose Decay Capabilities.</title>
        <authorList>
            <person name="Nagy L.G."/>
            <person name="Riley R."/>
            <person name="Tritt A."/>
            <person name="Adam C."/>
            <person name="Daum C."/>
            <person name="Floudas D."/>
            <person name="Sun H."/>
            <person name="Yadav J.S."/>
            <person name="Pangilinan J."/>
            <person name="Larsson K.H."/>
            <person name="Matsuura K."/>
            <person name="Barry K."/>
            <person name="Labutti K."/>
            <person name="Kuo R."/>
            <person name="Ohm R.A."/>
            <person name="Bhattacharya S.S."/>
            <person name="Shirouzu T."/>
            <person name="Yoshinaga Y."/>
            <person name="Martin F.M."/>
            <person name="Grigoriev I.V."/>
            <person name="Hibbett D.S."/>
        </authorList>
    </citation>
    <scope>NUCLEOTIDE SEQUENCE [LARGE SCALE GENOMIC DNA]</scope>
    <source>
        <strain evidence="2 3">HHB10207 ss-3</strain>
    </source>
</reference>
<protein>
    <recommendedName>
        <fullName evidence="4">Ricin B lectin domain-containing protein</fullName>
    </recommendedName>
</protein>
<dbReference type="Proteomes" id="UP000076798">
    <property type="component" value="Unassembled WGS sequence"/>
</dbReference>
<dbReference type="InterPro" id="IPR035992">
    <property type="entry name" value="Ricin_B-like_lectins"/>
</dbReference>